<gene>
    <name evidence="13" type="ORF">JGU71_02085</name>
</gene>
<keyword evidence="3" id="KW-0597">Phosphoprotein</keyword>
<evidence type="ECO:0000256" key="5">
    <source>
        <dbReference type="ARBA" id="ARBA00022741"/>
    </source>
</evidence>
<evidence type="ECO:0000256" key="8">
    <source>
        <dbReference type="ARBA" id="ARBA00023012"/>
    </source>
</evidence>
<evidence type="ECO:0000256" key="1">
    <source>
        <dbReference type="ARBA" id="ARBA00000085"/>
    </source>
</evidence>
<evidence type="ECO:0000256" key="3">
    <source>
        <dbReference type="ARBA" id="ARBA00022553"/>
    </source>
</evidence>
<dbReference type="Gene3D" id="3.30.565.10">
    <property type="entry name" value="Histidine kinase-like ATPase, C-terminal domain"/>
    <property type="match status" value="1"/>
</dbReference>
<evidence type="ECO:0000256" key="6">
    <source>
        <dbReference type="ARBA" id="ARBA00022777"/>
    </source>
</evidence>
<comment type="catalytic activity">
    <reaction evidence="1">
        <text>ATP + protein L-histidine = ADP + protein N-phospho-L-histidine.</text>
        <dbReference type="EC" id="2.7.13.3"/>
    </reaction>
</comment>
<dbReference type="InterPro" id="IPR011712">
    <property type="entry name" value="Sig_transdc_His_kin_sub3_dim/P"/>
</dbReference>
<keyword evidence="8" id="KW-0902">Two-component regulatory system</keyword>
<dbReference type="SUPFAM" id="SSF55874">
    <property type="entry name" value="ATPase domain of HSP90 chaperone/DNA topoisomerase II/histidine kinase"/>
    <property type="match status" value="1"/>
</dbReference>
<dbReference type="Pfam" id="PF23539">
    <property type="entry name" value="DUF7134"/>
    <property type="match status" value="1"/>
</dbReference>
<feature type="domain" description="Signal transduction histidine kinase subgroup 3 dimerisation and phosphoacceptor" evidence="11">
    <location>
        <begin position="183"/>
        <end position="248"/>
    </location>
</feature>
<dbReference type="Pfam" id="PF02518">
    <property type="entry name" value="HATPase_c"/>
    <property type="match status" value="1"/>
</dbReference>
<dbReference type="InterPro" id="IPR050482">
    <property type="entry name" value="Sensor_HK_TwoCompSys"/>
</dbReference>
<dbReference type="GO" id="GO:0046983">
    <property type="term" value="F:protein dimerization activity"/>
    <property type="evidence" value="ECO:0007669"/>
    <property type="project" value="InterPro"/>
</dbReference>
<feature type="transmembrane region" description="Helical" evidence="9">
    <location>
        <begin position="37"/>
        <end position="53"/>
    </location>
</feature>
<sequence>MRRFSLWLRGKPMVADSMLAFALFLADMIPASQSNNPLVFVAFAVLICVPVAFRRRYPVLISWILVSISFANTALTTAIDDTEAGHISLLGLGISLYTLAAYVGRKDAAIYLAALIVDSSLSLYLIEQERVVTAAFVSLFYALCWITAEFTGARRAYDDEVAARLAVADYDRERSAHEAVIAERTRIARELHDVVAHAVSVMIVQADGASYALKTDPHAAETALTNIAATGRQALGELRRTVDLLRTDETPEQLPQHGSAGVAKVAEMMRRAGLAVELEQTGQLDDIEPRISLGVHRIVQESLTNVLRHAGPDAKAWVRVERRADDVLIEITDNGFIAPRFTGGGGNGMVGMRERVAVLSGTLVAGQRPDGGWRVRATLPLQIDD</sequence>
<keyword evidence="5" id="KW-0547">Nucleotide-binding</keyword>
<evidence type="ECO:0000259" key="12">
    <source>
        <dbReference type="Pfam" id="PF23539"/>
    </source>
</evidence>
<dbReference type="GO" id="GO:0016020">
    <property type="term" value="C:membrane"/>
    <property type="evidence" value="ECO:0007669"/>
    <property type="project" value="InterPro"/>
</dbReference>
<organism evidence="13 14">
    <name type="scientific">Antrihabitans stalagmiti</name>
    <dbReference type="NCBI Taxonomy" id="2799499"/>
    <lineage>
        <taxon>Bacteria</taxon>
        <taxon>Bacillati</taxon>
        <taxon>Actinomycetota</taxon>
        <taxon>Actinomycetes</taxon>
        <taxon>Mycobacteriales</taxon>
        <taxon>Nocardiaceae</taxon>
        <taxon>Antrihabitans</taxon>
    </lineage>
</organism>
<evidence type="ECO:0000313" key="13">
    <source>
        <dbReference type="EMBL" id="MBJ8337665.1"/>
    </source>
</evidence>
<reference evidence="13" key="1">
    <citation type="submission" date="2020-12" db="EMBL/GenBank/DDBJ databases">
        <title>Antrihabitans popcorni sp. nov. and Antrihabitans auranticaus sp. nov., isolated from a larva cave.</title>
        <authorList>
            <person name="Lee S.D."/>
            <person name="Kim I.S."/>
        </authorList>
    </citation>
    <scope>NUCLEOTIDE SEQUENCE</scope>
    <source>
        <strain evidence="13">YC3-6</strain>
    </source>
</reference>
<proteinExistence type="predicted"/>
<evidence type="ECO:0000259" key="11">
    <source>
        <dbReference type="Pfam" id="PF07730"/>
    </source>
</evidence>
<dbReference type="InterPro" id="IPR055558">
    <property type="entry name" value="DUF7134"/>
</dbReference>
<keyword evidence="7" id="KW-0067">ATP-binding</keyword>
<evidence type="ECO:0000256" key="9">
    <source>
        <dbReference type="SAM" id="Phobius"/>
    </source>
</evidence>
<dbReference type="GO" id="GO:0005524">
    <property type="term" value="F:ATP binding"/>
    <property type="evidence" value="ECO:0007669"/>
    <property type="project" value="UniProtKB-KW"/>
</dbReference>
<dbReference type="AlphaFoldDB" id="A0A934U0I4"/>
<protein>
    <recommendedName>
        <fullName evidence="2">histidine kinase</fullName>
        <ecNumber evidence="2">2.7.13.3</ecNumber>
    </recommendedName>
</protein>
<keyword evidence="9" id="KW-0812">Transmembrane</keyword>
<dbReference type="InterPro" id="IPR003594">
    <property type="entry name" value="HATPase_dom"/>
</dbReference>
<evidence type="ECO:0000256" key="2">
    <source>
        <dbReference type="ARBA" id="ARBA00012438"/>
    </source>
</evidence>
<comment type="caution">
    <text evidence="13">The sequence shown here is derived from an EMBL/GenBank/DDBJ whole genome shotgun (WGS) entry which is preliminary data.</text>
</comment>
<feature type="transmembrane region" description="Helical" evidence="9">
    <location>
        <begin position="12"/>
        <end position="31"/>
    </location>
</feature>
<dbReference type="RefSeq" id="WP_199701491.1">
    <property type="nucleotide sequence ID" value="NZ_JAEMNV010000001.1"/>
</dbReference>
<dbReference type="EMBL" id="JAEMNV010000001">
    <property type="protein sequence ID" value="MBJ8337665.1"/>
    <property type="molecule type" value="Genomic_DNA"/>
</dbReference>
<dbReference type="Pfam" id="PF07730">
    <property type="entry name" value="HisKA_3"/>
    <property type="match status" value="1"/>
</dbReference>
<evidence type="ECO:0000259" key="10">
    <source>
        <dbReference type="Pfam" id="PF02518"/>
    </source>
</evidence>
<keyword evidence="4" id="KW-0808">Transferase</keyword>
<dbReference type="EC" id="2.7.13.3" evidence="2"/>
<dbReference type="Proteomes" id="UP000655868">
    <property type="component" value="Unassembled WGS sequence"/>
</dbReference>
<feature type="domain" description="DUF7134" evidence="12">
    <location>
        <begin position="6"/>
        <end position="155"/>
    </location>
</feature>
<keyword evidence="9" id="KW-1133">Transmembrane helix</keyword>
<feature type="transmembrane region" description="Helical" evidence="9">
    <location>
        <begin position="60"/>
        <end position="79"/>
    </location>
</feature>
<feature type="transmembrane region" description="Helical" evidence="9">
    <location>
        <begin position="108"/>
        <end position="126"/>
    </location>
</feature>
<keyword evidence="6 13" id="KW-0418">Kinase</keyword>
<name>A0A934U0I4_9NOCA</name>
<dbReference type="PANTHER" id="PTHR24421:SF10">
    <property type="entry name" value="NITRATE_NITRITE SENSOR PROTEIN NARQ"/>
    <property type="match status" value="1"/>
</dbReference>
<accession>A0A934U0I4</accession>
<dbReference type="CDD" id="cd16917">
    <property type="entry name" value="HATPase_UhpB-NarQ-NarX-like"/>
    <property type="match status" value="1"/>
</dbReference>
<feature type="transmembrane region" description="Helical" evidence="9">
    <location>
        <begin position="85"/>
        <end position="103"/>
    </location>
</feature>
<feature type="domain" description="Histidine kinase/HSP90-like ATPase" evidence="10">
    <location>
        <begin position="294"/>
        <end position="382"/>
    </location>
</feature>
<dbReference type="PANTHER" id="PTHR24421">
    <property type="entry name" value="NITRATE/NITRITE SENSOR PROTEIN NARX-RELATED"/>
    <property type="match status" value="1"/>
</dbReference>
<evidence type="ECO:0000256" key="4">
    <source>
        <dbReference type="ARBA" id="ARBA00022679"/>
    </source>
</evidence>
<evidence type="ECO:0000256" key="7">
    <source>
        <dbReference type="ARBA" id="ARBA00022840"/>
    </source>
</evidence>
<dbReference type="InterPro" id="IPR036890">
    <property type="entry name" value="HATPase_C_sf"/>
</dbReference>
<dbReference type="GO" id="GO:0000155">
    <property type="term" value="F:phosphorelay sensor kinase activity"/>
    <property type="evidence" value="ECO:0007669"/>
    <property type="project" value="InterPro"/>
</dbReference>
<dbReference type="Gene3D" id="1.20.5.1930">
    <property type="match status" value="1"/>
</dbReference>
<feature type="transmembrane region" description="Helical" evidence="9">
    <location>
        <begin position="132"/>
        <end position="148"/>
    </location>
</feature>
<keyword evidence="9" id="KW-0472">Membrane</keyword>
<keyword evidence="14" id="KW-1185">Reference proteome</keyword>
<evidence type="ECO:0000313" key="14">
    <source>
        <dbReference type="Proteomes" id="UP000655868"/>
    </source>
</evidence>